<proteinExistence type="predicted"/>
<dbReference type="EMBL" id="BARS01012032">
    <property type="protein sequence ID" value="GAF96337.1"/>
    <property type="molecule type" value="Genomic_DNA"/>
</dbReference>
<feature type="non-terminal residue" evidence="2">
    <location>
        <position position="240"/>
    </location>
</feature>
<organism evidence="2">
    <name type="scientific">marine sediment metagenome</name>
    <dbReference type="NCBI Taxonomy" id="412755"/>
    <lineage>
        <taxon>unclassified sequences</taxon>
        <taxon>metagenomes</taxon>
        <taxon>ecological metagenomes</taxon>
    </lineage>
</organism>
<comment type="caution">
    <text evidence="2">The sequence shown here is derived from an EMBL/GenBank/DDBJ whole genome shotgun (WGS) entry which is preliminary data.</text>
</comment>
<feature type="compositionally biased region" description="Acidic residues" evidence="1">
    <location>
        <begin position="103"/>
        <end position="112"/>
    </location>
</feature>
<reference evidence="2" key="1">
    <citation type="journal article" date="2014" name="Front. Microbiol.">
        <title>High frequency of phylogenetically diverse reductive dehalogenase-homologous genes in deep subseafloor sedimentary metagenomes.</title>
        <authorList>
            <person name="Kawai M."/>
            <person name="Futagami T."/>
            <person name="Toyoda A."/>
            <person name="Takaki Y."/>
            <person name="Nishi S."/>
            <person name="Hori S."/>
            <person name="Arai W."/>
            <person name="Tsubouchi T."/>
            <person name="Morono Y."/>
            <person name="Uchiyama I."/>
            <person name="Ito T."/>
            <person name="Fujiyama A."/>
            <person name="Inagaki F."/>
            <person name="Takami H."/>
        </authorList>
    </citation>
    <scope>NUCLEOTIDE SEQUENCE</scope>
    <source>
        <strain evidence="2">Expedition CK06-06</strain>
    </source>
</reference>
<protein>
    <submittedName>
        <fullName evidence="2">Uncharacterized protein</fullName>
    </submittedName>
</protein>
<name>X0U7I9_9ZZZZ</name>
<evidence type="ECO:0000256" key="1">
    <source>
        <dbReference type="SAM" id="MobiDB-lite"/>
    </source>
</evidence>
<gene>
    <name evidence="2" type="ORF">S01H1_21631</name>
</gene>
<accession>X0U7I9</accession>
<dbReference type="AlphaFoldDB" id="X0U7I9"/>
<sequence length="240" mass="26557">VPSPEDPNAFPDEAYYFVGTLDEVFDNDGDSVALYMGEPSAENIVDYVAWSSNGGHAPTIADVYASDADIWTGGNFLDTSFADGYFVIRGETIGRNSASTDSDMPEDWDDNGGSDAWGPTEGRHNSGPLYTYDVGLFLSQYDINTVLWEYGFSIEKATAPDIQVTGSDRHLSVTIDYEFTVERYSDLFPSYGYSFPFRGICNHNWIAINETSYMVTTDVHLTSVLGESFTLNSQRYETGV</sequence>
<feature type="non-terminal residue" evidence="2">
    <location>
        <position position="1"/>
    </location>
</feature>
<evidence type="ECO:0000313" key="2">
    <source>
        <dbReference type="EMBL" id="GAF96337.1"/>
    </source>
</evidence>
<feature type="region of interest" description="Disordered" evidence="1">
    <location>
        <begin position="96"/>
        <end position="120"/>
    </location>
</feature>